<evidence type="ECO:0000313" key="2">
    <source>
        <dbReference type="EMBL" id="OGG14489.1"/>
    </source>
</evidence>
<protein>
    <submittedName>
        <fullName evidence="2">Uncharacterized protein</fullName>
    </submittedName>
</protein>
<gene>
    <name evidence="2" type="ORF">A2773_05415</name>
</gene>
<comment type="caution">
    <text evidence="2">The sequence shown here is derived from an EMBL/GenBank/DDBJ whole genome shotgun (WGS) entry which is preliminary data.</text>
</comment>
<dbReference type="STRING" id="1798375.A2773_05415"/>
<accession>A0A1F5ZPU2</accession>
<dbReference type="Proteomes" id="UP000177383">
    <property type="component" value="Unassembled WGS sequence"/>
</dbReference>
<sequence>MYMATNPEGGGLMGFLKRLLHIETQKKAAQKIVKIETKPPAKKKELKEKAELIIQELQRITPNHHAYELLHGISFDKSTLTKNDNLANDVITILRVPDTHRYHDPKWLADTHSKLSPYKNNPEIGQQDQNRIEIIAQRLETMLQKADANRRKYELEKEFKKASWLPEEEKEGEKMREALSTETPPKDIIPTQEEKEDWTSAIDKLPLEELTKDIKIYKEKIANKDFGPRAENWSYLTGSFDNALKTALQDMNKISRRDDAGKQRFREAQQRYANLTTAYEKSARHFIETHGSEKGRLFDALRQSGSEFVEKRILEDQDYMDYWFYHIIEPILFNQRMESHRELYNLYVAGDMDAFLDIVRRKKDEHGNRIGHRLAARYNILKNTIFQAHDMDFYAAHPSQDMKEFIGSTSLFLETYIDAASQDPMVALAKRSYETALLQIRETNNGYIPREWLTWEEGKMRGSKLDELAEKILTESIKSGQLYHVKVDDVTGSGLPHPSVWNRKQIDPTKPFTLKELYGFEAPLSEEYGNRLGELKISSALKQAKGLALVDMRLLEIIGHSRGTGTEYEQAGDPDQSFSLAARQFNSVPYEGIVRHISPIIHYFTRYRVGGEYYDAFFNMIVTDWPNWDPKHMKKVVELHFKGDTEGIIKYLESVGIKDAAKKLITRLNSQENPFEFSGMWGPNTSWRIGDTTISFDDWEREQAYGLNIKLNTAGNFAERQARRLFQEQSPEYKGLRKEYRDRLLESNNIYYREAAKRDMAAEGTPLKFDDEFETLWRKEGKDRKANGTDETYRKILDRLWGEKSKDKEISDFITKLEKAYMARTWVQGAMRAPLIVARELDVAFDIHGVKQSAPLRKRIIWEILGINIDEIAAQRTPTSREEAEFDRVVELETAVTVLQQTAIRENRDLKEDDFDKQIQLIRLNKTERELTDEDQARIKNWEHARLYWKKVKDAMLGKKTAEQIYAELGIEAPDISRERGARMHKINTANVNKISDEYINEHLKSELLSSKLLGRKWQRLFSTEDMGWEYLNINALGERNPVRRAGDLASHVQFGQEFEKYLNNFFIARPEIKDLVKQQKVMWEALTGDFIDVAIPALYKIAYTTGMMYKKADISWKLPILSPLISIFHDSSIMQVIRGKDRADAWGPNDMLHYVQAVGGLQILPKREWHGLAGVNKLKPGKATSFKEYTSGKLSKMLGGTKGNAAWEIVNMTLLLATLITLWRAFTAKEEE</sequence>
<proteinExistence type="predicted"/>
<dbReference type="EMBL" id="MFJE01000015">
    <property type="protein sequence ID" value="OGG14489.1"/>
    <property type="molecule type" value="Genomic_DNA"/>
</dbReference>
<feature type="region of interest" description="Disordered" evidence="1">
    <location>
        <begin position="165"/>
        <end position="188"/>
    </location>
</feature>
<evidence type="ECO:0000313" key="3">
    <source>
        <dbReference type="Proteomes" id="UP000177383"/>
    </source>
</evidence>
<reference evidence="2 3" key="1">
    <citation type="journal article" date="2016" name="Nat. Commun.">
        <title>Thousands of microbial genomes shed light on interconnected biogeochemical processes in an aquifer system.</title>
        <authorList>
            <person name="Anantharaman K."/>
            <person name="Brown C.T."/>
            <person name="Hug L.A."/>
            <person name="Sharon I."/>
            <person name="Castelle C.J."/>
            <person name="Probst A.J."/>
            <person name="Thomas B.C."/>
            <person name="Singh A."/>
            <person name="Wilkins M.J."/>
            <person name="Karaoz U."/>
            <person name="Brodie E.L."/>
            <person name="Williams K.H."/>
            <person name="Hubbard S.S."/>
            <person name="Banfield J.F."/>
        </authorList>
    </citation>
    <scope>NUCLEOTIDE SEQUENCE [LARGE SCALE GENOMIC DNA]</scope>
</reference>
<evidence type="ECO:0000256" key="1">
    <source>
        <dbReference type="SAM" id="MobiDB-lite"/>
    </source>
</evidence>
<dbReference type="AlphaFoldDB" id="A0A1F5ZPU2"/>
<name>A0A1F5ZPU2_9BACT</name>
<organism evidence="2 3">
    <name type="scientific">Candidatus Gottesmanbacteria bacterium RIFCSPHIGHO2_01_FULL_39_10</name>
    <dbReference type="NCBI Taxonomy" id="1798375"/>
    <lineage>
        <taxon>Bacteria</taxon>
        <taxon>Candidatus Gottesmaniibacteriota</taxon>
    </lineage>
</organism>